<dbReference type="AlphaFoldDB" id="A0A7G7MI79"/>
<dbReference type="Proteomes" id="UP000515728">
    <property type="component" value="Chromosome"/>
</dbReference>
<reference evidence="2 3" key="1">
    <citation type="submission" date="2020-08" db="EMBL/GenBank/DDBJ databases">
        <authorList>
            <person name="Mo P."/>
        </authorList>
    </citation>
    <scope>NUCLEOTIDE SEQUENCE [LARGE SCALE GENOMIC DNA]</scope>
    <source>
        <strain evidence="2 3">CGMCC 4.1532</strain>
    </source>
</reference>
<keyword evidence="3" id="KW-1185">Reference proteome</keyword>
<dbReference type="RefSeq" id="WP_185719288.1">
    <property type="nucleotide sequence ID" value="NZ_BAAAWI010000001.1"/>
</dbReference>
<evidence type="ECO:0000313" key="2">
    <source>
        <dbReference type="EMBL" id="QNG52490.1"/>
    </source>
</evidence>
<name>A0A7G7MI79_9PSEU</name>
<evidence type="ECO:0000313" key="3">
    <source>
        <dbReference type="Proteomes" id="UP000515728"/>
    </source>
</evidence>
<evidence type="ECO:0000256" key="1">
    <source>
        <dbReference type="SAM" id="MobiDB-lite"/>
    </source>
</evidence>
<gene>
    <name evidence="2" type="ORF">H6H00_31545</name>
</gene>
<sequence>MVTTARGGDGTPSPSVQEMRRRPGLRGRLAFFGPAFVASSSTAAPPPRSPGWPPW</sequence>
<dbReference type="KEGG" id="ppel:H6H00_31545"/>
<accession>A0A7G7MI79</accession>
<feature type="compositionally biased region" description="Low complexity" evidence="1">
    <location>
        <begin position="34"/>
        <end position="43"/>
    </location>
</feature>
<protein>
    <submittedName>
        <fullName evidence="2">Uncharacterized protein</fullName>
    </submittedName>
</protein>
<organism evidence="2 3">
    <name type="scientific">Pseudonocardia petroleophila</name>
    <dbReference type="NCBI Taxonomy" id="37331"/>
    <lineage>
        <taxon>Bacteria</taxon>
        <taxon>Bacillati</taxon>
        <taxon>Actinomycetota</taxon>
        <taxon>Actinomycetes</taxon>
        <taxon>Pseudonocardiales</taxon>
        <taxon>Pseudonocardiaceae</taxon>
        <taxon>Pseudonocardia</taxon>
    </lineage>
</organism>
<dbReference type="EMBL" id="CP060131">
    <property type="protein sequence ID" value="QNG52490.1"/>
    <property type="molecule type" value="Genomic_DNA"/>
</dbReference>
<feature type="compositionally biased region" description="Pro residues" evidence="1">
    <location>
        <begin position="44"/>
        <end position="55"/>
    </location>
</feature>
<proteinExistence type="predicted"/>
<feature type="region of interest" description="Disordered" evidence="1">
    <location>
        <begin position="1"/>
        <end position="55"/>
    </location>
</feature>